<dbReference type="GO" id="GO:0005506">
    <property type="term" value="F:iron ion binding"/>
    <property type="evidence" value="ECO:0007669"/>
    <property type="project" value="InterPro"/>
</dbReference>
<dbReference type="PRINTS" id="PR00463">
    <property type="entry name" value="EP450I"/>
</dbReference>
<keyword evidence="9" id="KW-0812">Transmembrane</keyword>
<keyword evidence="8" id="KW-0503">Monooxygenase</keyword>
<dbReference type="Proteomes" id="UP001218218">
    <property type="component" value="Unassembled WGS sequence"/>
</dbReference>
<proteinExistence type="inferred from homology"/>
<keyword evidence="5" id="KW-0479">Metal-binding</keyword>
<evidence type="ECO:0000313" key="10">
    <source>
        <dbReference type="EMBL" id="KAJ7358482.1"/>
    </source>
</evidence>
<evidence type="ECO:0000256" key="7">
    <source>
        <dbReference type="ARBA" id="ARBA00023004"/>
    </source>
</evidence>
<comment type="caution">
    <text evidence="10">The sequence shown here is derived from an EMBL/GenBank/DDBJ whole genome shotgun (WGS) entry which is preliminary data.</text>
</comment>
<keyword evidence="9" id="KW-1133">Transmembrane helix</keyword>
<dbReference type="InterPro" id="IPR050364">
    <property type="entry name" value="Cytochrome_P450_fung"/>
</dbReference>
<comment type="cofactor">
    <cofactor evidence="1">
        <name>heme</name>
        <dbReference type="ChEBI" id="CHEBI:30413"/>
    </cofactor>
</comment>
<dbReference type="CDD" id="cd11065">
    <property type="entry name" value="CYP64-like"/>
    <property type="match status" value="1"/>
</dbReference>
<comment type="pathway">
    <text evidence="2">Secondary metabolite biosynthesis.</text>
</comment>
<dbReference type="PANTHER" id="PTHR46300">
    <property type="entry name" value="P450, PUTATIVE (EUROFUNG)-RELATED-RELATED"/>
    <property type="match status" value="1"/>
</dbReference>
<keyword evidence="9" id="KW-0472">Membrane</keyword>
<name>A0AAD7F0B9_9AGAR</name>
<evidence type="ECO:0000256" key="6">
    <source>
        <dbReference type="ARBA" id="ARBA00023002"/>
    </source>
</evidence>
<reference evidence="10" key="1">
    <citation type="submission" date="2023-03" db="EMBL/GenBank/DDBJ databases">
        <title>Massive genome expansion in bonnet fungi (Mycena s.s.) driven by repeated elements and novel gene families across ecological guilds.</title>
        <authorList>
            <consortium name="Lawrence Berkeley National Laboratory"/>
            <person name="Harder C.B."/>
            <person name="Miyauchi S."/>
            <person name="Viragh M."/>
            <person name="Kuo A."/>
            <person name="Thoen E."/>
            <person name="Andreopoulos B."/>
            <person name="Lu D."/>
            <person name="Skrede I."/>
            <person name="Drula E."/>
            <person name="Henrissat B."/>
            <person name="Morin E."/>
            <person name="Kohler A."/>
            <person name="Barry K."/>
            <person name="LaButti K."/>
            <person name="Morin E."/>
            <person name="Salamov A."/>
            <person name="Lipzen A."/>
            <person name="Mereny Z."/>
            <person name="Hegedus B."/>
            <person name="Baldrian P."/>
            <person name="Stursova M."/>
            <person name="Weitz H."/>
            <person name="Taylor A."/>
            <person name="Grigoriev I.V."/>
            <person name="Nagy L.G."/>
            <person name="Martin F."/>
            <person name="Kauserud H."/>
        </authorList>
    </citation>
    <scope>NUCLEOTIDE SEQUENCE</scope>
    <source>
        <strain evidence="10">CBHHK002</strain>
    </source>
</reference>
<comment type="similarity">
    <text evidence="3">Belongs to the cytochrome P450 family.</text>
</comment>
<keyword evidence="4" id="KW-0349">Heme</keyword>
<dbReference type="InterPro" id="IPR001128">
    <property type="entry name" value="Cyt_P450"/>
</dbReference>
<dbReference type="Gene3D" id="1.10.630.10">
    <property type="entry name" value="Cytochrome P450"/>
    <property type="match status" value="1"/>
</dbReference>
<sequence>MAMPVVLYSFISFMAVIILVSFRQHRQRTSMLPPGPPGYPLIGHLLQMPTKDPALVFHEWSKTYGPVMLLKVLGRSMIILDSHQAAVDLLDKKGAIYSDRPKFKLYELLGWTSSLTFLQYGEKFNKHRQMHQTYLSRSKAEDFKPIQTQEARTLVQHLIESPREKYEKLMSRFATAGHRISSGDDPYLRMSNMVYDVFIKTGPPGRSPLDFFPLLQHLPPWFPGAKHVGMVQTWRSTVRELHDYPVRMVKAQRASTLEHGEASPSFVLEHLERMEEGDDEDDLKGAAATMFAAGEATTWTTLSIFILAMILHPECQAKAQKEIDSVVGDLRLPEFGDRGSLPFVEGILQETLRAYRRVTDILEGVPHRAMENNVYNGMLIPKGAVILANIRICTGQYVADNSLWIAIASILATCTITNVLDESGQIIIPERTMTEGPGRHPTDIRCVISPRSPRAKTLILEAAV</sequence>
<keyword evidence="6" id="KW-0560">Oxidoreductase</keyword>
<keyword evidence="7" id="KW-0408">Iron</keyword>
<protein>
    <submittedName>
        <fullName evidence="10">Cytochrome P450</fullName>
    </submittedName>
</protein>
<feature type="transmembrane region" description="Helical" evidence="9">
    <location>
        <begin position="6"/>
        <end position="22"/>
    </location>
</feature>
<keyword evidence="11" id="KW-1185">Reference proteome</keyword>
<dbReference type="Pfam" id="PF00067">
    <property type="entry name" value="p450"/>
    <property type="match status" value="1"/>
</dbReference>
<dbReference type="GO" id="GO:0004497">
    <property type="term" value="F:monooxygenase activity"/>
    <property type="evidence" value="ECO:0007669"/>
    <property type="project" value="UniProtKB-KW"/>
</dbReference>
<evidence type="ECO:0000256" key="3">
    <source>
        <dbReference type="ARBA" id="ARBA00010617"/>
    </source>
</evidence>
<dbReference type="AlphaFoldDB" id="A0AAD7F0B9"/>
<evidence type="ECO:0000256" key="5">
    <source>
        <dbReference type="ARBA" id="ARBA00022723"/>
    </source>
</evidence>
<dbReference type="InterPro" id="IPR036396">
    <property type="entry name" value="Cyt_P450_sf"/>
</dbReference>
<evidence type="ECO:0000256" key="1">
    <source>
        <dbReference type="ARBA" id="ARBA00001971"/>
    </source>
</evidence>
<evidence type="ECO:0000256" key="9">
    <source>
        <dbReference type="SAM" id="Phobius"/>
    </source>
</evidence>
<evidence type="ECO:0000256" key="2">
    <source>
        <dbReference type="ARBA" id="ARBA00005179"/>
    </source>
</evidence>
<dbReference type="GO" id="GO:0016705">
    <property type="term" value="F:oxidoreductase activity, acting on paired donors, with incorporation or reduction of molecular oxygen"/>
    <property type="evidence" value="ECO:0007669"/>
    <property type="project" value="InterPro"/>
</dbReference>
<dbReference type="EMBL" id="JARIHO010000007">
    <property type="protein sequence ID" value="KAJ7358482.1"/>
    <property type="molecule type" value="Genomic_DNA"/>
</dbReference>
<dbReference type="InterPro" id="IPR002401">
    <property type="entry name" value="Cyt_P450_E_grp-I"/>
</dbReference>
<dbReference type="SUPFAM" id="SSF48264">
    <property type="entry name" value="Cytochrome P450"/>
    <property type="match status" value="1"/>
</dbReference>
<dbReference type="GO" id="GO:0020037">
    <property type="term" value="F:heme binding"/>
    <property type="evidence" value="ECO:0007669"/>
    <property type="project" value="InterPro"/>
</dbReference>
<dbReference type="PANTHER" id="PTHR46300:SF5">
    <property type="entry name" value="CYTOCHROME P450"/>
    <property type="match status" value="1"/>
</dbReference>
<accession>A0AAD7F0B9</accession>
<gene>
    <name evidence="10" type="ORF">DFH08DRAFT_1043554</name>
</gene>
<evidence type="ECO:0000256" key="8">
    <source>
        <dbReference type="ARBA" id="ARBA00023033"/>
    </source>
</evidence>
<organism evidence="10 11">
    <name type="scientific">Mycena albidolilacea</name>
    <dbReference type="NCBI Taxonomy" id="1033008"/>
    <lineage>
        <taxon>Eukaryota</taxon>
        <taxon>Fungi</taxon>
        <taxon>Dikarya</taxon>
        <taxon>Basidiomycota</taxon>
        <taxon>Agaricomycotina</taxon>
        <taxon>Agaricomycetes</taxon>
        <taxon>Agaricomycetidae</taxon>
        <taxon>Agaricales</taxon>
        <taxon>Marasmiineae</taxon>
        <taxon>Mycenaceae</taxon>
        <taxon>Mycena</taxon>
    </lineage>
</organism>
<evidence type="ECO:0000313" key="11">
    <source>
        <dbReference type="Proteomes" id="UP001218218"/>
    </source>
</evidence>
<dbReference type="GO" id="GO:0016020">
    <property type="term" value="C:membrane"/>
    <property type="evidence" value="ECO:0007669"/>
    <property type="project" value="UniProtKB-SubCell"/>
</dbReference>
<evidence type="ECO:0000256" key="4">
    <source>
        <dbReference type="ARBA" id="ARBA00022617"/>
    </source>
</evidence>